<dbReference type="EMBL" id="JABSTR010000010">
    <property type="protein sequence ID" value="KAH9379950.1"/>
    <property type="molecule type" value="Genomic_DNA"/>
</dbReference>
<evidence type="ECO:0008006" key="4">
    <source>
        <dbReference type="Google" id="ProtNLM"/>
    </source>
</evidence>
<comment type="caution">
    <text evidence="2">The sequence shown here is derived from an EMBL/GenBank/DDBJ whole genome shotgun (WGS) entry which is preliminary data.</text>
</comment>
<evidence type="ECO:0000256" key="1">
    <source>
        <dbReference type="SAM" id="MobiDB-lite"/>
    </source>
</evidence>
<keyword evidence="3" id="KW-1185">Reference proteome</keyword>
<organism evidence="2 3">
    <name type="scientific">Haemaphysalis longicornis</name>
    <name type="common">Bush tick</name>
    <dbReference type="NCBI Taxonomy" id="44386"/>
    <lineage>
        <taxon>Eukaryota</taxon>
        <taxon>Metazoa</taxon>
        <taxon>Ecdysozoa</taxon>
        <taxon>Arthropoda</taxon>
        <taxon>Chelicerata</taxon>
        <taxon>Arachnida</taxon>
        <taxon>Acari</taxon>
        <taxon>Parasitiformes</taxon>
        <taxon>Ixodida</taxon>
        <taxon>Ixodoidea</taxon>
        <taxon>Ixodidae</taxon>
        <taxon>Haemaphysalinae</taxon>
        <taxon>Haemaphysalis</taxon>
    </lineage>
</organism>
<evidence type="ECO:0000313" key="2">
    <source>
        <dbReference type="EMBL" id="KAH9379950.1"/>
    </source>
</evidence>
<accession>A0A9J6GND5</accession>
<proteinExistence type="predicted"/>
<dbReference type="AlphaFoldDB" id="A0A9J6GND5"/>
<evidence type="ECO:0000313" key="3">
    <source>
        <dbReference type="Proteomes" id="UP000821853"/>
    </source>
</evidence>
<dbReference type="VEuPathDB" id="VectorBase:HLOH_052969"/>
<gene>
    <name evidence="2" type="ORF">HPB48_001423</name>
</gene>
<feature type="compositionally biased region" description="Polar residues" evidence="1">
    <location>
        <begin position="45"/>
        <end position="58"/>
    </location>
</feature>
<protein>
    <recommendedName>
        <fullName evidence="4">Endonuclease/exonuclease/phosphatase domain-containing protein</fullName>
    </recommendedName>
</protein>
<reference evidence="2 3" key="1">
    <citation type="journal article" date="2020" name="Cell">
        <title>Large-Scale Comparative Analyses of Tick Genomes Elucidate Their Genetic Diversity and Vector Capacities.</title>
        <authorList>
            <consortium name="Tick Genome and Microbiome Consortium (TIGMIC)"/>
            <person name="Jia N."/>
            <person name="Wang J."/>
            <person name="Shi W."/>
            <person name="Du L."/>
            <person name="Sun Y."/>
            <person name="Zhan W."/>
            <person name="Jiang J.F."/>
            <person name="Wang Q."/>
            <person name="Zhang B."/>
            <person name="Ji P."/>
            <person name="Bell-Sakyi L."/>
            <person name="Cui X.M."/>
            <person name="Yuan T.T."/>
            <person name="Jiang B.G."/>
            <person name="Yang W.F."/>
            <person name="Lam T.T."/>
            <person name="Chang Q.C."/>
            <person name="Ding S.J."/>
            <person name="Wang X.J."/>
            <person name="Zhu J.G."/>
            <person name="Ruan X.D."/>
            <person name="Zhao L."/>
            <person name="Wei J.T."/>
            <person name="Ye R.Z."/>
            <person name="Que T.C."/>
            <person name="Du C.H."/>
            <person name="Zhou Y.H."/>
            <person name="Cheng J.X."/>
            <person name="Dai P.F."/>
            <person name="Guo W.B."/>
            <person name="Han X.H."/>
            <person name="Huang E.J."/>
            <person name="Li L.F."/>
            <person name="Wei W."/>
            <person name="Gao Y.C."/>
            <person name="Liu J.Z."/>
            <person name="Shao H.Z."/>
            <person name="Wang X."/>
            <person name="Wang C.C."/>
            <person name="Yang T.C."/>
            <person name="Huo Q.B."/>
            <person name="Li W."/>
            <person name="Chen H.Y."/>
            <person name="Chen S.E."/>
            <person name="Zhou L.G."/>
            <person name="Ni X.B."/>
            <person name="Tian J.H."/>
            <person name="Sheng Y."/>
            <person name="Liu T."/>
            <person name="Pan Y.S."/>
            <person name="Xia L.Y."/>
            <person name="Li J."/>
            <person name="Zhao F."/>
            <person name="Cao W.C."/>
        </authorList>
    </citation>
    <scope>NUCLEOTIDE SEQUENCE [LARGE SCALE GENOMIC DNA]</scope>
    <source>
        <strain evidence="2">HaeL-2018</strain>
    </source>
</reference>
<sequence length="203" mass="22858">MAIRGQLNASYTVAGTRMQTQCVSSESDFPPLDTPAARKSRNHPQSRNNSGKRSQSRNTRNKKRKISPSRDHVSWVDAVRGMKRNTPSDNNVNARRMTRLRRRSGKSLKPVHARPTNGNVLYALVRKRLTFVEHRLNNIKIGHALTALIPTTKRKQSIFLLNVFSNPSQRSQIQSPLAQRQPAVGRKTLIACGDVNAMETAWV</sequence>
<name>A0A9J6GND5_HAELO</name>
<feature type="region of interest" description="Disordered" evidence="1">
    <location>
        <begin position="22"/>
        <end position="76"/>
    </location>
</feature>
<dbReference type="Proteomes" id="UP000821853">
    <property type="component" value="Chromosome 8"/>
</dbReference>